<dbReference type="PANTHER" id="PTHR48090:SF3">
    <property type="entry name" value="UNDECAPRENYL-PHOSPHATE 4-DEOXY-4-FORMAMIDO-L-ARABINOSE TRANSFERASE"/>
    <property type="match status" value="1"/>
</dbReference>
<evidence type="ECO:0000259" key="9">
    <source>
        <dbReference type="Pfam" id="PF00535"/>
    </source>
</evidence>
<organism evidence="10 11">
    <name type="scientific">Geitlerinema calcuttense NRMC-F 0142</name>
    <dbReference type="NCBI Taxonomy" id="2922238"/>
    <lineage>
        <taxon>Bacteria</taxon>
        <taxon>Bacillati</taxon>
        <taxon>Cyanobacteriota</taxon>
        <taxon>Cyanophyceae</taxon>
        <taxon>Geitlerinematales</taxon>
        <taxon>Geitlerinemataceae</taxon>
        <taxon>Geitlerinema</taxon>
    </lineage>
</organism>
<evidence type="ECO:0000256" key="6">
    <source>
        <dbReference type="ARBA" id="ARBA00022989"/>
    </source>
</evidence>
<keyword evidence="3 10" id="KW-0808">Transferase</keyword>
<protein>
    <submittedName>
        <fullName evidence="10">Glycosyltransferase family 2 protein</fullName>
        <ecNumber evidence="10">2.4.-.-</ecNumber>
    </submittedName>
</protein>
<evidence type="ECO:0000256" key="2">
    <source>
        <dbReference type="ARBA" id="ARBA00022676"/>
    </source>
</evidence>
<keyword evidence="7" id="KW-0472">Membrane</keyword>
<proteinExistence type="predicted"/>
<evidence type="ECO:0000256" key="4">
    <source>
        <dbReference type="ARBA" id="ARBA00022692"/>
    </source>
</evidence>
<keyword evidence="2 10" id="KW-0328">Glycosyltransferase</keyword>
<gene>
    <name evidence="10" type="ORF">QQ055_05625</name>
</gene>
<dbReference type="RefSeq" id="WP_286004339.1">
    <property type="nucleotide sequence ID" value="NZ_JASVEJ010000021.1"/>
</dbReference>
<dbReference type="EC" id="2.4.-.-" evidence="10"/>
<accession>A0ABT7M0R6</accession>
<dbReference type="SUPFAM" id="SSF53448">
    <property type="entry name" value="Nucleotide-diphospho-sugar transferases"/>
    <property type="match status" value="1"/>
</dbReference>
<evidence type="ECO:0000256" key="1">
    <source>
        <dbReference type="ARBA" id="ARBA00022475"/>
    </source>
</evidence>
<dbReference type="EMBL" id="JASVEJ010000021">
    <property type="protein sequence ID" value="MDL5056945.1"/>
    <property type="molecule type" value="Genomic_DNA"/>
</dbReference>
<dbReference type="CDD" id="cd04187">
    <property type="entry name" value="DPM1_like_bac"/>
    <property type="match status" value="1"/>
</dbReference>
<keyword evidence="4" id="KW-0812">Transmembrane</keyword>
<comment type="caution">
    <text evidence="10">The sequence shown here is derived from an EMBL/GenBank/DDBJ whole genome shotgun (WGS) entry which is preliminary data.</text>
</comment>
<dbReference type="InterPro" id="IPR050256">
    <property type="entry name" value="Glycosyltransferase_2"/>
</dbReference>
<evidence type="ECO:0000256" key="5">
    <source>
        <dbReference type="ARBA" id="ARBA00022985"/>
    </source>
</evidence>
<dbReference type="Proteomes" id="UP001230986">
    <property type="component" value="Unassembled WGS sequence"/>
</dbReference>
<reference evidence="10 11" key="1">
    <citation type="submission" date="2023-06" db="EMBL/GenBank/DDBJ databases">
        <title>Whole genome sequence of Oscillatoria calcuttensis NRMC-F 0142.</title>
        <authorList>
            <person name="Shakena Fathima T."/>
            <person name="Muralitharan G."/>
            <person name="Thajuddin N."/>
        </authorList>
    </citation>
    <scope>NUCLEOTIDE SEQUENCE [LARGE SCALE GENOMIC DNA]</scope>
    <source>
        <strain evidence="10 11">NRMC-F 0142</strain>
    </source>
</reference>
<evidence type="ECO:0000256" key="3">
    <source>
        <dbReference type="ARBA" id="ARBA00022679"/>
    </source>
</evidence>
<dbReference type="InterPro" id="IPR029044">
    <property type="entry name" value="Nucleotide-diphossugar_trans"/>
</dbReference>
<sequence>MNASSTPEISIVVPVYNEEENIPALVQEIASAITPLNQPYEIILVDDGSSDKSVSIAKSLQTDFPPLRVLEFARNAGQSAALHAGLNAARGGWLVSLDGDLQNDPADIPRLLELLKTHDLVCGYRRQAQGHPGQANRLPHCQFHPFPICRRRRSGHGLHAQGLPPRGRRRAASFPGNAPIHPRAGQRRGLFGHGDSGQSPPPHSRCQQIQCGGPGVESHDGHVRRALAQ</sequence>
<feature type="region of interest" description="Disordered" evidence="8">
    <location>
        <begin position="155"/>
        <end position="221"/>
    </location>
</feature>
<dbReference type="Pfam" id="PF00535">
    <property type="entry name" value="Glycos_transf_2"/>
    <property type="match status" value="1"/>
</dbReference>
<keyword evidence="5" id="KW-0448">Lipopolysaccharide biosynthesis</keyword>
<evidence type="ECO:0000256" key="8">
    <source>
        <dbReference type="SAM" id="MobiDB-lite"/>
    </source>
</evidence>
<keyword evidence="11" id="KW-1185">Reference proteome</keyword>
<name>A0ABT7M0R6_9CYAN</name>
<keyword evidence="6" id="KW-1133">Transmembrane helix</keyword>
<evidence type="ECO:0000256" key="7">
    <source>
        <dbReference type="ARBA" id="ARBA00023136"/>
    </source>
</evidence>
<dbReference type="Gene3D" id="3.90.550.10">
    <property type="entry name" value="Spore Coat Polysaccharide Biosynthesis Protein SpsA, Chain A"/>
    <property type="match status" value="1"/>
</dbReference>
<dbReference type="InterPro" id="IPR001173">
    <property type="entry name" value="Glyco_trans_2-like"/>
</dbReference>
<evidence type="ECO:0000313" key="10">
    <source>
        <dbReference type="EMBL" id="MDL5056945.1"/>
    </source>
</evidence>
<feature type="domain" description="Glycosyltransferase 2-like" evidence="9">
    <location>
        <begin position="10"/>
        <end position="145"/>
    </location>
</feature>
<dbReference type="GO" id="GO:0016757">
    <property type="term" value="F:glycosyltransferase activity"/>
    <property type="evidence" value="ECO:0007669"/>
    <property type="project" value="UniProtKB-KW"/>
</dbReference>
<keyword evidence="1" id="KW-1003">Cell membrane</keyword>
<evidence type="ECO:0000313" key="11">
    <source>
        <dbReference type="Proteomes" id="UP001230986"/>
    </source>
</evidence>
<dbReference type="PANTHER" id="PTHR48090">
    <property type="entry name" value="UNDECAPRENYL-PHOSPHATE 4-DEOXY-4-FORMAMIDO-L-ARABINOSE TRANSFERASE-RELATED"/>
    <property type="match status" value="1"/>
</dbReference>